<evidence type="ECO:0000256" key="2">
    <source>
        <dbReference type="ARBA" id="ARBA00022737"/>
    </source>
</evidence>
<dbReference type="GO" id="GO:0008270">
    <property type="term" value="F:zinc ion binding"/>
    <property type="evidence" value="ECO:0007669"/>
    <property type="project" value="UniProtKB-KW"/>
</dbReference>
<reference evidence="7 8" key="1">
    <citation type="journal article" date="2013" name="BMC Genomics">
        <title>Comparative genomics of parasitic silkworm microsporidia reveal an association between genome expansion and host adaptation.</title>
        <authorList>
            <person name="Pan G."/>
            <person name="Xu J."/>
            <person name="Li T."/>
            <person name="Xia Q."/>
            <person name="Liu S.L."/>
            <person name="Zhang G."/>
            <person name="Li S."/>
            <person name="Li C."/>
            <person name="Liu H."/>
            <person name="Yang L."/>
            <person name="Liu T."/>
            <person name="Zhang X."/>
            <person name="Wu Z."/>
            <person name="Fan W."/>
            <person name="Dang X."/>
            <person name="Xiang H."/>
            <person name="Tao M."/>
            <person name="Li Y."/>
            <person name="Hu J."/>
            <person name="Li Z."/>
            <person name="Lin L."/>
            <person name="Luo J."/>
            <person name="Geng L."/>
            <person name="Wang L."/>
            <person name="Long M."/>
            <person name="Wan Y."/>
            <person name="He N."/>
            <person name="Zhang Z."/>
            <person name="Lu C."/>
            <person name="Keeling P.J."/>
            <person name="Wang J."/>
            <person name="Xiang Z."/>
            <person name="Zhou Z."/>
        </authorList>
    </citation>
    <scope>NUCLEOTIDE SEQUENCE [LARGE SCALE GENOMIC DNA]</scope>
    <source>
        <strain evidence="8">CQ1 / CVCC 102059</strain>
    </source>
</reference>
<dbReference type="Pfam" id="PF00642">
    <property type="entry name" value="zf-CCCH"/>
    <property type="match status" value="1"/>
</dbReference>
<evidence type="ECO:0000256" key="4">
    <source>
        <dbReference type="ARBA" id="ARBA00022833"/>
    </source>
</evidence>
<proteinExistence type="predicted"/>
<sequence>MNKPLCTFFSKTNSCKHGDDCIKTHKLLENSPCLVLKNLYFYPQNDTKNSLSDFEIQLHSEFFFEDIFTTLSLDYGEIKNLIIAQNSCKHILGNVYVQFESKSSAESAFLGLSTRTYFYSEIKVEKGAMFNISEGVCEDFLRRSCTKGGDCSYVHPIRISKKLIDELYLSQKYFLKRKII</sequence>
<dbReference type="SUPFAM" id="SSF54928">
    <property type="entry name" value="RNA-binding domain, RBD"/>
    <property type="match status" value="1"/>
</dbReference>
<dbReference type="Proteomes" id="UP000016927">
    <property type="component" value="Unassembled WGS sequence"/>
</dbReference>
<feature type="zinc finger region" description="C3H1-type" evidence="5">
    <location>
        <begin position="131"/>
        <end position="158"/>
    </location>
</feature>
<dbReference type="InterPro" id="IPR009145">
    <property type="entry name" value="U2AF_small"/>
</dbReference>
<evidence type="ECO:0000256" key="1">
    <source>
        <dbReference type="ARBA" id="ARBA00022723"/>
    </source>
</evidence>
<dbReference type="AlphaFoldDB" id="R0M7S5"/>
<dbReference type="OMA" id="RNPRHHE"/>
<dbReference type="EMBL" id="KB908949">
    <property type="protein sequence ID" value="EOB14044.1"/>
    <property type="molecule type" value="Genomic_DNA"/>
</dbReference>
<organism evidence="7 8">
    <name type="scientific">Nosema bombycis (strain CQ1 / CVCC 102059)</name>
    <name type="common">Microsporidian parasite</name>
    <name type="synonym">Pebrine of silkworm</name>
    <dbReference type="NCBI Taxonomy" id="578461"/>
    <lineage>
        <taxon>Eukaryota</taxon>
        <taxon>Fungi</taxon>
        <taxon>Fungi incertae sedis</taxon>
        <taxon>Microsporidia</taxon>
        <taxon>Nosematidae</taxon>
        <taxon>Nosema</taxon>
    </lineage>
</organism>
<dbReference type="PANTHER" id="PTHR12620">
    <property type="entry name" value="U2 SNRNP AUXILIARY FACTOR, SMALL SUBUNIT"/>
    <property type="match status" value="1"/>
</dbReference>
<dbReference type="STRING" id="578461.R0M7S5"/>
<dbReference type="GO" id="GO:0000398">
    <property type="term" value="P:mRNA splicing, via spliceosome"/>
    <property type="evidence" value="ECO:0007669"/>
    <property type="project" value="InterPro"/>
</dbReference>
<feature type="zinc finger region" description="C3H1-type" evidence="5">
    <location>
        <begin position="1"/>
        <end position="28"/>
    </location>
</feature>
<gene>
    <name evidence="7" type="primary">U2AF4</name>
    <name evidence="7" type="ORF">NBO_41g0020</name>
</gene>
<feature type="domain" description="C3H1-type" evidence="6">
    <location>
        <begin position="131"/>
        <end position="158"/>
    </location>
</feature>
<dbReference type="GO" id="GO:0003723">
    <property type="term" value="F:RNA binding"/>
    <property type="evidence" value="ECO:0007669"/>
    <property type="project" value="InterPro"/>
</dbReference>
<dbReference type="InterPro" id="IPR035979">
    <property type="entry name" value="RBD_domain_sf"/>
</dbReference>
<keyword evidence="2" id="KW-0677">Repeat</keyword>
<evidence type="ECO:0000259" key="6">
    <source>
        <dbReference type="PROSITE" id="PS50103"/>
    </source>
</evidence>
<keyword evidence="8" id="KW-1185">Reference proteome</keyword>
<name>R0M7S5_NOSB1</name>
<feature type="domain" description="C3H1-type" evidence="6">
    <location>
        <begin position="1"/>
        <end position="28"/>
    </location>
</feature>
<keyword evidence="3 5" id="KW-0863">Zinc-finger</keyword>
<accession>R0M7S5</accession>
<dbReference type="HOGENOM" id="CLU_059852_3_1_1"/>
<keyword evidence="1 5" id="KW-0479">Metal-binding</keyword>
<dbReference type="PROSITE" id="PS50103">
    <property type="entry name" value="ZF_C3H1"/>
    <property type="match status" value="2"/>
</dbReference>
<dbReference type="OrthoDB" id="423462at2759"/>
<evidence type="ECO:0000313" key="8">
    <source>
        <dbReference type="Proteomes" id="UP000016927"/>
    </source>
</evidence>
<dbReference type="PRINTS" id="PR01848">
    <property type="entry name" value="U2AUXFACTOR"/>
</dbReference>
<dbReference type="InterPro" id="IPR000571">
    <property type="entry name" value="Znf_CCCH"/>
</dbReference>
<dbReference type="GO" id="GO:0089701">
    <property type="term" value="C:U2AF complex"/>
    <property type="evidence" value="ECO:0007669"/>
    <property type="project" value="InterPro"/>
</dbReference>
<dbReference type="InterPro" id="IPR012677">
    <property type="entry name" value="Nucleotide-bd_a/b_plait_sf"/>
</dbReference>
<dbReference type="SMART" id="SM00356">
    <property type="entry name" value="ZnF_C3H1"/>
    <property type="match status" value="2"/>
</dbReference>
<dbReference type="Gene3D" id="3.30.70.330">
    <property type="match status" value="1"/>
</dbReference>
<keyword evidence="4 5" id="KW-0862">Zinc</keyword>
<evidence type="ECO:0000256" key="5">
    <source>
        <dbReference type="PROSITE-ProRule" id="PRU00723"/>
    </source>
</evidence>
<dbReference type="VEuPathDB" id="MicrosporidiaDB:NBO_41g0020"/>
<evidence type="ECO:0000256" key="3">
    <source>
        <dbReference type="ARBA" id="ARBA00022771"/>
    </source>
</evidence>
<evidence type="ECO:0000313" key="7">
    <source>
        <dbReference type="EMBL" id="EOB14044.1"/>
    </source>
</evidence>
<protein>
    <submittedName>
        <fullName evidence="7">Splicing factor U2AF 26 kDa subunit</fullName>
    </submittedName>
</protein>